<gene>
    <name evidence="1" type="ORF">H2198_009826</name>
</gene>
<reference evidence="1" key="1">
    <citation type="submission" date="2022-10" db="EMBL/GenBank/DDBJ databases">
        <title>Culturing micro-colonial fungi from biological soil crusts in the Mojave desert and describing Neophaeococcomyces mojavensis, and introducing the new genera and species Taxawa tesnikishii.</title>
        <authorList>
            <person name="Kurbessoian T."/>
            <person name="Stajich J.E."/>
        </authorList>
    </citation>
    <scope>NUCLEOTIDE SEQUENCE</scope>
    <source>
        <strain evidence="1">JES_112</strain>
    </source>
</reference>
<name>A0ACC2ZTF3_9EURO</name>
<evidence type="ECO:0000313" key="1">
    <source>
        <dbReference type="EMBL" id="KAJ9650872.1"/>
    </source>
</evidence>
<proteinExistence type="predicted"/>
<sequence>MATIPVRVPSYERRDLDSKVPIVVADAPVLTGQMNVRRYTESNVTNTTASTSAPSLPRGWIEMKDPSGKPMFYNTANGQTSWQRPAIRTLPPGYQKALSPDGKPIFIHTETGTVSYEWPSNSGETAPPATSHVASPTQPPFHKPADRRLMNLTKPAPAGRSQSMVHVDVNLDTVKAVPGVEQAFAVHQLSTNNNTKVLSKQLATDMSQTTVALRDTTITAASLATRQAKVVGKTMISPKRMQKVSRKFVIQTGAMTLQAARACKTLGKDMVDAADKKGKYQPKQQRPFIPYNANAAVDYQQQGIRTTTSNQFPQQGNGKPQSGLTISANANANFSVNATVPARKPVRKPVQKPFQQGTGVVNASGYLSGTANASYVNYDSTTYSVEKPPIQAAAEIEASQEVQAQQQATPNSSATQNPSQQTIASPQMQQMSQGNFKVHVQGQLQANASLGVQATGSVQRPNLTMNSRPQIQSNSSLASPPPSYDQAVRPSRPTTGTPTQGLSYNSRPQTTQQSPNSQSGSTQDSDIGPIAQVIDHIHVPDSQSEHTANHGHMHPASHALHQQHQSHQQHQAHQQHKAHQQNQSHQQRQAHEQHQSHQEQQAHRREDAYQQHDAHQEHQPYQEQQLYNEPTPQQNYMTGQSQQAETESGYVIEQNQTNIEQQAVYQDTSAMTGSTGYSDQTDATYEVYAQETVMPTNDGGAVGYEEVYFEGESGVIAHQEVVYMDGEGEIAYEEATMYVDSNGEYGYEEEYAEVGECADDEYGMEEDVGCEADF</sequence>
<evidence type="ECO:0000313" key="2">
    <source>
        <dbReference type="Proteomes" id="UP001172386"/>
    </source>
</evidence>
<dbReference type="EMBL" id="JAPDRQ010000300">
    <property type="protein sequence ID" value="KAJ9650872.1"/>
    <property type="molecule type" value="Genomic_DNA"/>
</dbReference>
<keyword evidence="2" id="KW-1185">Reference proteome</keyword>
<protein>
    <submittedName>
        <fullName evidence="1">Uncharacterized protein</fullName>
    </submittedName>
</protein>
<organism evidence="1 2">
    <name type="scientific">Neophaeococcomyces mojaviensis</name>
    <dbReference type="NCBI Taxonomy" id="3383035"/>
    <lineage>
        <taxon>Eukaryota</taxon>
        <taxon>Fungi</taxon>
        <taxon>Dikarya</taxon>
        <taxon>Ascomycota</taxon>
        <taxon>Pezizomycotina</taxon>
        <taxon>Eurotiomycetes</taxon>
        <taxon>Chaetothyriomycetidae</taxon>
        <taxon>Chaetothyriales</taxon>
        <taxon>Chaetothyriales incertae sedis</taxon>
        <taxon>Neophaeococcomyces</taxon>
    </lineage>
</organism>
<comment type="caution">
    <text evidence="1">The sequence shown here is derived from an EMBL/GenBank/DDBJ whole genome shotgun (WGS) entry which is preliminary data.</text>
</comment>
<dbReference type="Proteomes" id="UP001172386">
    <property type="component" value="Unassembled WGS sequence"/>
</dbReference>
<accession>A0ACC2ZTF3</accession>